<proteinExistence type="predicted"/>
<dbReference type="InterPro" id="IPR009057">
    <property type="entry name" value="Homeodomain-like_sf"/>
</dbReference>
<dbReference type="InterPro" id="IPR001647">
    <property type="entry name" value="HTH_TetR"/>
</dbReference>
<reference evidence="4 5" key="1">
    <citation type="submission" date="2024-08" db="EMBL/GenBank/DDBJ databases">
        <title>Tateyamaria sp. nov., isolated from marine algae.</title>
        <authorList>
            <person name="Choi B.J."/>
            <person name="Kim J.M."/>
            <person name="Lee J.K."/>
            <person name="Choi D.G."/>
            <person name="Bayburt H."/>
            <person name="Baek J.H."/>
            <person name="Han D.M."/>
            <person name="Jeon C.O."/>
        </authorList>
    </citation>
    <scope>NUCLEOTIDE SEQUENCE [LARGE SCALE GENOMIC DNA]</scope>
    <source>
        <strain evidence="4 5">KMU-156</strain>
    </source>
</reference>
<keyword evidence="5" id="KW-1185">Reference proteome</keyword>
<evidence type="ECO:0000313" key="5">
    <source>
        <dbReference type="Proteomes" id="UP001627408"/>
    </source>
</evidence>
<dbReference type="Proteomes" id="UP001627408">
    <property type="component" value="Unassembled WGS sequence"/>
</dbReference>
<organism evidence="4 5">
    <name type="scientific">Tateyamaria armeniaca</name>
    <dbReference type="NCBI Taxonomy" id="2518930"/>
    <lineage>
        <taxon>Bacteria</taxon>
        <taxon>Pseudomonadati</taxon>
        <taxon>Pseudomonadota</taxon>
        <taxon>Alphaproteobacteria</taxon>
        <taxon>Rhodobacterales</taxon>
        <taxon>Roseobacteraceae</taxon>
        <taxon>Tateyamaria</taxon>
    </lineage>
</organism>
<evidence type="ECO:0000259" key="3">
    <source>
        <dbReference type="PROSITE" id="PS50977"/>
    </source>
</evidence>
<accession>A0ABW8UWD2</accession>
<protein>
    <submittedName>
        <fullName evidence="4">TetR/AcrR family transcriptional regulator</fullName>
    </submittedName>
</protein>
<sequence length="210" mass="23505">MNDQTNDKTTQILHAATRLIKDNGIQALSFEAIAAEAGLSRQLVRYYYADLDMLIVALCDFLGNGYRDLLVAGIVKVSEVKRLGFFLDFFFDLADGHPMPDNLEAYDSLLAYAVGSDALKDRLCDQYKTLGQVIVHELAITYPELDGHSCEELSYLFVSMMHAHWSFVASLGYSTDHSRLTRAAIDRLIASYVSDTARKPVVDRPWARDG</sequence>
<comment type="caution">
    <text evidence="4">The sequence shown here is derived from an EMBL/GenBank/DDBJ whole genome shotgun (WGS) entry which is preliminary data.</text>
</comment>
<dbReference type="PROSITE" id="PS50977">
    <property type="entry name" value="HTH_TETR_2"/>
    <property type="match status" value="1"/>
</dbReference>
<dbReference type="SUPFAM" id="SSF46689">
    <property type="entry name" value="Homeodomain-like"/>
    <property type="match status" value="1"/>
</dbReference>
<feature type="domain" description="HTH tetR-type" evidence="3">
    <location>
        <begin position="6"/>
        <end position="66"/>
    </location>
</feature>
<keyword evidence="1 2" id="KW-0238">DNA-binding</keyword>
<dbReference type="Gene3D" id="1.10.357.10">
    <property type="entry name" value="Tetracycline Repressor, domain 2"/>
    <property type="match status" value="1"/>
</dbReference>
<name>A0ABW8UWD2_9RHOB</name>
<evidence type="ECO:0000256" key="1">
    <source>
        <dbReference type="ARBA" id="ARBA00023125"/>
    </source>
</evidence>
<feature type="DNA-binding region" description="H-T-H motif" evidence="2">
    <location>
        <begin position="29"/>
        <end position="48"/>
    </location>
</feature>
<gene>
    <name evidence="4" type="ORF">ACERZ8_16865</name>
</gene>
<evidence type="ECO:0000256" key="2">
    <source>
        <dbReference type="PROSITE-ProRule" id="PRU00335"/>
    </source>
</evidence>
<evidence type="ECO:0000313" key="4">
    <source>
        <dbReference type="EMBL" id="MFL4471463.1"/>
    </source>
</evidence>
<dbReference type="EMBL" id="JBHDIY010000002">
    <property type="protein sequence ID" value="MFL4471463.1"/>
    <property type="molecule type" value="Genomic_DNA"/>
</dbReference>
<dbReference type="RefSeq" id="WP_407593306.1">
    <property type="nucleotide sequence ID" value="NZ_JBHDIY010000002.1"/>
</dbReference>
<dbReference type="Pfam" id="PF00440">
    <property type="entry name" value="TetR_N"/>
    <property type="match status" value="1"/>
</dbReference>